<reference evidence="4 5" key="1">
    <citation type="submission" date="2022-04" db="EMBL/GenBank/DDBJ databases">
        <title>Positive selection, recombination, and allopatry shape intraspecific diversity of widespread and dominant cyanobacteria.</title>
        <authorList>
            <person name="Wei J."/>
            <person name="Shu W."/>
            <person name="Hu C."/>
        </authorList>
    </citation>
    <scope>NUCLEOTIDE SEQUENCE [LARGE SCALE GENOMIC DNA]</scope>
    <source>
        <strain evidence="4 5">GB2-A4</strain>
    </source>
</reference>
<dbReference type="CDD" id="cd01029">
    <property type="entry name" value="TOPRIM_primases"/>
    <property type="match status" value="1"/>
</dbReference>
<dbReference type="EMBL" id="JAMPKM010000040">
    <property type="protein sequence ID" value="MEP0820693.1"/>
    <property type="molecule type" value="Genomic_DNA"/>
</dbReference>
<dbReference type="SUPFAM" id="SSF52540">
    <property type="entry name" value="P-loop containing nucleoside triphosphate hydrolases"/>
    <property type="match status" value="1"/>
</dbReference>
<name>A0ABV0JFY5_9CYAN</name>
<feature type="region of interest" description="Disordered" evidence="1">
    <location>
        <begin position="1"/>
        <end position="23"/>
    </location>
</feature>
<organism evidence="4 5">
    <name type="scientific">Trichocoleus desertorum GB2-A4</name>
    <dbReference type="NCBI Taxonomy" id="2933944"/>
    <lineage>
        <taxon>Bacteria</taxon>
        <taxon>Bacillati</taxon>
        <taxon>Cyanobacteriota</taxon>
        <taxon>Cyanophyceae</taxon>
        <taxon>Leptolyngbyales</taxon>
        <taxon>Trichocoleusaceae</taxon>
        <taxon>Trichocoleus</taxon>
    </lineage>
</organism>
<dbReference type="PANTHER" id="PTHR34985:SF1">
    <property type="entry name" value="SLR0554 PROTEIN"/>
    <property type="match status" value="1"/>
</dbReference>
<gene>
    <name evidence="4" type="ORF">NC998_26750</name>
</gene>
<feature type="domain" description="DUF3854" evidence="3">
    <location>
        <begin position="174"/>
        <end position="300"/>
    </location>
</feature>
<protein>
    <submittedName>
        <fullName evidence="4">DUF3854 domain-containing protein</fullName>
    </submittedName>
</protein>
<dbReference type="InterPro" id="IPR034154">
    <property type="entry name" value="TOPRIM_DnaG/twinkle"/>
</dbReference>
<proteinExistence type="predicted"/>
<dbReference type="InterPro" id="IPR024385">
    <property type="entry name" value="DUF3854"/>
</dbReference>
<accession>A0ABV0JFY5</accession>
<keyword evidence="5" id="KW-1185">Reference proteome</keyword>
<comment type="caution">
    <text evidence="4">The sequence shown here is derived from an EMBL/GenBank/DDBJ whole genome shotgun (WGS) entry which is preliminary data.</text>
</comment>
<dbReference type="Pfam" id="PF02399">
    <property type="entry name" value="Herpes_ori_bp"/>
    <property type="match status" value="1"/>
</dbReference>
<dbReference type="InterPro" id="IPR027417">
    <property type="entry name" value="P-loop_NTPase"/>
</dbReference>
<dbReference type="InterPro" id="IPR003450">
    <property type="entry name" value="Replication_origin-bd"/>
</dbReference>
<feature type="domain" description="Replication origin-binding protein" evidence="2">
    <location>
        <begin position="367"/>
        <end position="529"/>
    </location>
</feature>
<sequence>MNTQVLLRTHPGEAPRDAPSAHIQPPHWQEWLKSGVDPELIARNVRSLSGETPYDYLCYSPQLERTNSGRLVTRLMRQYAHVEFGGWWCNGLDPLDDWQPMLWGCFKPNRPRIDLEKSKVIKYEHPPKLPTRAFFLNLPPHLWLEVAARYGVTSTEVKSWECTQAIKLGTKSDFWQWVLEHPTIPIILVEGAKKAACLLSNGYVAIALPGIFNGRRVLRDEDGQIWAESLIPELALFAVPGRRFYFCFDHDHKPKTIKNVNLAILKTGKLLEQQGCEVQVICLPGPEKGVDDFVVSRDAEAFQTLYSQAASLSHWQWVQQQRQKLTYSPSLVLNAPDLSQLQFPALAPADANPTYQLNSAGILAICSSKGTGKTKLMTQLVADSPKVLLLTHRRCLGRSLAERMGLTWKSDADKANGQWIDAQGERTTQRLGLCVDSLLSIDPNQFIGCDLVIDEVCQVLTHLLTSNTCRKDGKRPALLARLHWLMRVAHRVVVADADLNDSTLKYLQQLRGEDSGVNLIYNHYQPQGYPVQFLHCPNDSAITAQLLEDIQAGKTVLLQTDSKDYADAIAAMLPPEKRRIKITSDTSGNEEAVEFVRHINEQAPHYDVVIATPSMATGVSIEIAHFAVVYGVFFGTIPDADAAQALSRVRAPIPRVVWCAAQGKNFSEVDRSEYPWQIKRSLKTKFDQEAALIRSSLHPDLIPVLAAEVDWEQNPHLHLWADITASLNRAMWHLRDQLQARLLYEGNTVEAIAAEPMQPIKQRVQEAKQHNRALEYQAISTAPALSTTERLALEAKEVLSLEEKRALEKTRLADFYAVPLEAVTLELVAFDERGKRRGQIARLEMLLYPVLAAQKTTEAIAKQSGWKQGLWIPDLPTAEGERVARVLLGLLPFLVPGQEWTNEDLEPLGAISRRYAQDVKRWLGFKIPDDPEQGNNLWIFRRLLLQLGIQTAARRQGRNQKRSVWITPEAWQTVQSILDRRHLRRELSNLAASHVVTPSNY</sequence>
<evidence type="ECO:0000259" key="3">
    <source>
        <dbReference type="Pfam" id="PF12965"/>
    </source>
</evidence>
<evidence type="ECO:0000259" key="2">
    <source>
        <dbReference type="Pfam" id="PF02399"/>
    </source>
</evidence>
<evidence type="ECO:0000313" key="5">
    <source>
        <dbReference type="Proteomes" id="UP001464891"/>
    </source>
</evidence>
<evidence type="ECO:0000256" key="1">
    <source>
        <dbReference type="SAM" id="MobiDB-lite"/>
    </source>
</evidence>
<dbReference type="RefSeq" id="WP_190442321.1">
    <property type="nucleotide sequence ID" value="NZ_JAMPKM010000040.1"/>
</dbReference>
<dbReference type="NCBIfam" id="NF042913">
    <property type="entry name" value="CyRepA1"/>
    <property type="match status" value="1"/>
</dbReference>
<dbReference type="Pfam" id="PF12965">
    <property type="entry name" value="DUF3854"/>
    <property type="match status" value="1"/>
</dbReference>
<dbReference type="InterPro" id="IPR049996">
    <property type="entry name" value="Slr7037-like"/>
</dbReference>
<dbReference type="Proteomes" id="UP001464891">
    <property type="component" value="Unassembled WGS sequence"/>
</dbReference>
<dbReference type="PANTHER" id="PTHR34985">
    <property type="entry name" value="SLR0554 PROTEIN"/>
    <property type="match status" value="1"/>
</dbReference>
<evidence type="ECO:0000313" key="4">
    <source>
        <dbReference type="EMBL" id="MEP0820693.1"/>
    </source>
</evidence>